<dbReference type="AlphaFoldDB" id="A0A0C3JX54"/>
<evidence type="ECO:0000313" key="3">
    <source>
        <dbReference type="Proteomes" id="UP000054217"/>
    </source>
</evidence>
<dbReference type="Pfam" id="PF00400">
    <property type="entry name" value="WD40"/>
    <property type="match status" value="3"/>
</dbReference>
<organism evidence="2 3">
    <name type="scientific">Pisolithus tinctorius Marx 270</name>
    <dbReference type="NCBI Taxonomy" id="870435"/>
    <lineage>
        <taxon>Eukaryota</taxon>
        <taxon>Fungi</taxon>
        <taxon>Dikarya</taxon>
        <taxon>Basidiomycota</taxon>
        <taxon>Agaricomycotina</taxon>
        <taxon>Agaricomycetes</taxon>
        <taxon>Agaricomycetidae</taxon>
        <taxon>Boletales</taxon>
        <taxon>Sclerodermatineae</taxon>
        <taxon>Pisolithaceae</taxon>
        <taxon>Pisolithus</taxon>
    </lineage>
</organism>
<sequence>MTTDTKQIRIVSPSDVLALTFAGEGQVIGGHYLGGIRRWKIEDGQQQSPTMGANGIVASLAISQDGRWLVSGDRGKTAIVWNAATQEKAHELKERAGYVLGVDISSDSTNFAIVDYNNAEIFSITSGIRLLAPVPHTNVTGVKFSPDGSRFATASETHGVRVYSTHNGNILFDSGQKGSSGSWPVAPLAWSSDGQQLFVASVGKITCFDLSKSLSSEWSIHEDQSRVSIASNGRFIACAAGSSISLWDCVSHKQISSIITYTSQINCLALSPSGGCLACGIGKNTTTRNLRDVLPLEYFEDSLPLVRMSGKILKSWTQNDPTNTEVLLSDELTRDAKESLRVRPSPIGHIAMAVALLNQGDRDGALWTFDFAFQDCELYDISFLLLLKVRKMI</sequence>
<protein>
    <submittedName>
        <fullName evidence="2">Uncharacterized protein</fullName>
    </submittedName>
</protein>
<keyword evidence="3" id="KW-1185">Reference proteome</keyword>
<dbReference type="PANTHER" id="PTHR19879:SF9">
    <property type="entry name" value="TRANSCRIPTION INITIATION FACTOR TFIID SUBUNIT 5"/>
    <property type="match status" value="1"/>
</dbReference>
<dbReference type="InterPro" id="IPR015943">
    <property type="entry name" value="WD40/YVTN_repeat-like_dom_sf"/>
</dbReference>
<dbReference type="SUPFAM" id="SSF50978">
    <property type="entry name" value="WD40 repeat-like"/>
    <property type="match status" value="1"/>
</dbReference>
<proteinExistence type="predicted"/>
<evidence type="ECO:0000313" key="2">
    <source>
        <dbReference type="EMBL" id="KIO01982.1"/>
    </source>
</evidence>
<dbReference type="STRING" id="870435.A0A0C3JX54"/>
<reference evidence="2 3" key="1">
    <citation type="submission" date="2014-04" db="EMBL/GenBank/DDBJ databases">
        <authorList>
            <consortium name="DOE Joint Genome Institute"/>
            <person name="Kuo A."/>
            <person name="Kohler A."/>
            <person name="Costa M.D."/>
            <person name="Nagy L.G."/>
            <person name="Floudas D."/>
            <person name="Copeland A."/>
            <person name="Barry K.W."/>
            <person name="Cichocki N."/>
            <person name="Veneault-Fourrey C."/>
            <person name="LaButti K."/>
            <person name="Lindquist E.A."/>
            <person name="Lipzen A."/>
            <person name="Lundell T."/>
            <person name="Morin E."/>
            <person name="Murat C."/>
            <person name="Sun H."/>
            <person name="Tunlid A."/>
            <person name="Henrissat B."/>
            <person name="Grigoriev I.V."/>
            <person name="Hibbett D.S."/>
            <person name="Martin F."/>
            <person name="Nordberg H.P."/>
            <person name="Cantor M.N."/>
            <person name="Hua S.X."/>
        </authorList>
    </citation>
    <scope>NUCLEOTIDE SEQUENCE [LARGE SCALE GENOMIC DNA]</scope>
    <source>
        <strain evidence="2 3">Marx 270</strain>
    </source>
</reference>
<dbReference type="InterPro" id="IPR001680">
    <property type="entry name" value="WD40_rpt"/>
</dbReference>
<dbReference type="InParanoid" id="A0A0C3JX54"/>
<keyword evidence="1" id="KW-0853">WD repeat</keyword>
<feature type="repeat" description="WD" evidence="1">
    <location>
        <begin position="50"/>
        <end position="91"/>
    </location>
</feature>
<dbReference type="EMBL" id="KN831984">
    <property type="protein sequence ID" value="KIO01982.1"/>
    <property type="molecule type" value="Genomic_DNA"/>
</dbReference>
<dbReference type="Proteomes" id="UP000054217">
    <property type="component" value="Unassembled WGS sequence"/>
</dbReference>
<accession>A0A0C3JX54</accession>
<dbReference type="OrthoDB" id="2688548at2759"/>
<dbReference type="SMART" id="SM00320">
    <property type="entry name" value="WD40"/>
    <property type="match status" value="6"/>
</dbReference>
<name>A0A0C3JX54_PISTI</name>
<dbReference type="PROSITE" id="PS50082">
    <property type="entry name" value="WD_REPEATS_2"/>
    <property type="match status" value="1"/>
</dbReference>
<dbReference type="HOGENOM" id="CLU_028047_1_1_1"/>
<dbReference type="InterPro" id="IPR036322">
    <property type="entry name" value="WD40_repeat_dom_sf"/>
</dbReference>
<dbReference type="Gene3D" id="2.130.10.10">
    <property type="entry name" value="YVTN repeat-like/Quinoprotein amine dehydrogenase"/>
    <property type="match status" value="2"/>
</dbReference>
<evidence type="ECO:0000256" key="1">
    <source>
        <dbReference type="PROSITE-ProRule" id="PRU00221"/>
    </source>
</evidence>
<gene>
    <name evidence="2" type="ORF">M404DRAFT_720150</name>
</gene>
<reference evidence="3" key="2">
    <citation type="submission" date="2015-01" db="EMBL/GenBank/DDBJ databases">
        <title>Evolutionary Origins and Diversification of the Mycorrhizal Mutualists.</title>
        <authorList>
            <consortium name="DOE Joint Genome Institute"/>
            <consortium name="Mycorrhizal Genomics Consortium"/>
            <person name="Kohler A."/>
            <person name="Kuo A."/>
            <person name="Nagy L.G."/>
            <person name="Floudas D."/>
            <person name="Copeland A."/>
            <person name="Barry K.W."/>
            <person name="Cichocki N."/>
            <person name="Veneault-Fourrey C."/>
            <person name="LaButti K."/>
            <person name="Lindquist E.A."/>
            <person name="Lipzen A."/>
            <person name="Lundell T."/>
            <person name="Morin E."/>
            <person name="Murat C."/>
            <person name="Riley R."/>
            <person name="Ohm R."/>
            <person name="Sun H."/>
            <person name="Tunlid A."/>
            <person name="Henrissat B."/>
            <person name="Grigoriev I.V."/>
            <person name="Hibbett D.S."/>
            <person name="Martin F."/>
        </authorList>
    </citation>
    <scope>NUCLEOTIDE SEQUENCE [LARGE SCALE GENOMIC DNA]</scope>
    <source>
        <strain evidence="3">Marx 270</strain>
    </source>
</reference>
<dbReference type="PANTHER" id="PTHR19879">
    <property type="entry name" value="TRANSCRIPTION INITIATION FACTOR TFIID"/>
    <property type="match status" value="1"/>
</dbReference>